<protein>
    <submittedName>
        <fullName evidence="1">Uncharacterized protein</fullName>
    </submittedName>
</protein>
<keyword evidence="2" id="KW-1185">Reference proteome</keyword>
<dbReference type="EMBL" id="BKAL01000019">
    <property type="protein sequence ID" value="GEP70957.1"/>
    <property type="molecule type" value="Genomic_DNA"/>
</dbReference>
<sequence>MSTHDPVFQERMITAWETWMVWCATHGHDPLYPTTDLLRDAATDLRRTGAGDVEVLDLIDQVGFTSGLWRTLKWVHLRRTT</sequence>
<dbReference type="AlphaFoldDB" id="A0A512PID9"/>
<dbReference type="OrthoDB" id="4829594at2"/>
<comment type="caution">
    <text evidence="1">The sequence shown here is derived from an EMBL/GenBank/DDBJ whole genome shotgun (WGS) entry which is preliminary data.</text>
</comment>
<dbReference type="RefSeq" id="WP_146954724.1">
    <property type="nucleotide sequence ID" value="NZ_BAABBJ010000013.1"/>
</dbReference>
<gene>
    <name evidence="1" type="ORF">CSO01_36720</name>
</gene>
<name>A0A512PID9_9CELL</name>
<reference evidence="1 2" key="1">
    <citation type="submission" date="2019-07" db="EMBL/GenBank/DDBJ databases">
        <title>Whole genome shotgun sequence of Cellulomonas soli NBRC 109434.</title>
        <authorList>
            <person name="Hosoyama A."/>
            <person name="Uohara A."/>
            <person name="Ohji S."/>
            <person name="Ichikawa N."/>
        </authorList>
    </citation>
    <scope>NUCLEOTIDE SEQUENCE [LARGE SCALE GENOMIC DNA]</scope>
    <source>
        <strain evidence="1 2">NBRC 109434</strain>
    </source>
</reference>
<organism evidence="1 2">
    <name type="scientific">Cellulomonas soli</name>
    <dbReference type="NCBI Taxonomy" id="931535"/>
    <lineage>
        <taxon>Bacteria</taxon>
        <taxon>Bacillati</taxon>
        <taxon>Actinomycetota</taxon>
        <taxon>Actinomycetes</taxon>
        <taxon>Micrococcales</taxon>
        <taxon>Cellulomonadaceae</taxon>
        <taxon>Cellulomonas</taxon>
    </lineage>
</organism>
<dbReference type="Proteomes" id="UP000321798">
    <property type="component" value="Unassembled WGS sequence"/>
</dbReference>
<evidence type="ECO:0000313" key="2">
    <source>
        <dbReference type="Proteomes" id="UP000321798"/>
    </source>
</evidence>
<evidence type="ECO:0000313" key="1">
    <source>
        <dbReference type="EMBL" id="GEP70957.1"/>
    </source>
</evidence>
<accession>A0A512PID9</accession>
<proteinExistence type="predicted"/>